<evidence type="ECO:0000259" key="1">
    <source>
        <dbReference type="Pfam" id="PF16064"/>
    </source>
</evidence>
<dbReference type="EMBL" id="OW240913">
    <property type="protein sequence ID" value="CAH2254958.1"/>
    <property type="molecule type" value="Genomic_DNA"/>
</dbReference>
<evidence type="ECO:0000313" key="2">
    <source>
        <dbReference type="EMBL" id="CAH2254958.1"/>
    </source>
</evidence>
<keyword evidence="3" id="KW-1185">Reference proteome</keyword>
<sequence>MCTSHHRGQCEGLTFHLIAVSPSREDRKWAAVLQWMADISGRLEKIEEKLEAIAQIHVPVAEEDDTSIFSLLALKSLDDFEKLEDALKTSKSLKNKLIRVLKSVGGKNEHLLLCNMMRRLMEDNVAEVYNLSGTSSKHAERRAFAGTQIYNSVLEACRTVFKDATDYDMRKYIGDWLNQAHTRIVRSCRSAPDPSP</sequence>
<dbReference type="AlphaFoldDB" id="A0AAD1RHN7"/>
<name>A0AAD1RHN7_PELCU</name>
<organism evidence="2 3">
    <name type="scientific">Pelobates cultripes</name>
    <name type="common">Western spadefoot toad</name>
    <dbReference type="NCBI Taxonomy" id="61616"/>
    <lineage>
        <taxon>Eukaryota</taxon>
        <taxon>Metazoa</taxon>
        <taxon>Chordata</taxon>
        <taxon>Craniata</taxon>
        <taxon>Vertebrata</taxon>
        <taxon>Euteleostomi</taxon>
        <taxon>Amphibia</taxon>
        <taxon>Batrachia</taxon>
        <taxon>Anura</taxon>
        <taxon>Pelobatoidea</taxon>
        <taxon>Pelobatidae</taxon>
        <taxon>Pelobates</taxon>
    </lineage>
</organism>
<gene>
    <name evidence="2" type="ORF">PECUL_23A007486</name>
</gene>
<dbReference type="PANTHER" id="PTHR34153:SF2">
    <property type="entry name" value="SI:CH211-262H13.3-RELATED"/>
    <property type="match status" value="1"/>
</dbReference>
<dbReference type="InterPro" id="IPR032071">
    <property type="entry name" value="DUF4806"/>
</dbReference>
<dbReference type="Pfam" id="PF16064">
    <property type="entry name" value="DUF4806"/>
    <property type="match status" value="1"/>
</dbReference>
<dbReference type="Proteomes" id="UP001295444">
    <property type="component" value="Chromosome 02"/>
</dbReference>
<feature type="domain" description="DUF4806" evidence="1">
    <location>
        <begin position="74"/>
        <end position="154"/>
    </location>
</feature>
<evidence type="ECO:0000313" key="3">
    <source>
        <dbReference type="Proteomes" id="UP001295444"/>
    </source>
</evidence>
<proteinExistence type="predicted"/>
<reference evidence="2" key="1">
    <citation type="submission" date="2022-03" db="EMBL/GenBank/DDBJ databases">
        <authorList>
            <person name="Alioto T."/>
            <person name="Alioto T."/>
            <person name="Gomez Garrido J."/>
        </authorList>
    </citation>
    <scope>NUCLEOTIDE SEQUENCE</scope>
</reference>
<accession>A0AAD1RHN7</accession>
<dbReference type="PANTHER" id="PTHR34153">
    <property type="entry name" value="SI:CH211-262H13.3-RELATED-RELATED"/>
    <property type="match status" value="1"/>
</dbReference>
<protein>
    <recommendedName>
        <fullName evidence="1">DUF4806 domain-containing protein</fullName>
    </recommendedName>
</protein>